<reference evidence="1" key="1">
    <citation type="journal article" date="2015" name="Nature">
        <title>Complex archaea that bridge the gap between prokaryotes and eukaryotes.</title>
        <authorList>
            <person name="Spang A."/>
            <person name="Saw J.H."/>
            <person name="Jorgensen S.L."/>
            <person name="Zaremba-Niedzwiedzka K."/>
            <person name="Martijn J."/>
            <person name="Lind A.E."/>
            <person name="van Eijk R."/>
            <person name="Schleper C."/>
            <person name="Guy L."/>
            <person name="Ettema T.J."/>
        </authorList>
    </citation>
    <scope>NUCLEOTIDE SEQUENCE</scope>
</reference>
<proteinExistence type="predicted"/>
<accession>A0A0F9TAM0</accession>
<gene>
    <name evidence="1" type="ORF">LCGC14_0752380</name>
</gene>
<comment type="caution">
    <text evidence="1">The sequence shown here is derived from an EMBL/GenBank/DDBJ whole genome shotgun (WGS) entry which is preliminary data.</text>
</comment>
<organism evidence="1">
    <name type="scientific">marine sediment metagenome</name>
    <dbReference type="NCBI Taxonomy" id="412755"/>
    <lineage>
        <taxon>unclassified sequences</taxon>
        <taxon>metagenomes</taxon>
        <taxon>ecological metagenomes</taxon>
    </lineage>
</organism>
<dbReference type="AlphaFoldDB" id="A0A0F9TAM0"/>
<dbReference type="EMBL" id="LAZR01001821">
    <property type="protein sequence ID" value="KKN38543.1"/>
    <property type="molecule type" value="Genomic_DNA"/>
</dbReference>
<sequence>MLNPQRQKFLEKKLEIARARDPIIKSEIELIEIAEELSAALWKLREKKK</sequence>
<protein>
    <submittedName>
        <fullName evidence="1">Uncharacterized protein</fullName>
    </submittedName>
</protein>
<evidence type="ECO:0000313" key="1">
    <source>
        <dbReference type="EMBL" id="KKN38543.1"/>
    </source>
</evidence>
<name>A0A0F9TAM0_9ZZZZ</name>